<proteinExistence type="predicted"/>
<evidence type="ECO:0000313" key="3">
    <source>
        <dbReference type="EMBL" id="KAF5232507.1"/>
    </source>
</evidence>
<feature type="compositionally biased region" description="Basic and acidic residues" evidence="1">
    <location>
        <begin position="287"/>
        <end position="296"/>
    </location>
</feature>
<feature type="compositionally biased region" description="Polar residues" evidence="1">
    <location>
        <begin position="11"/>
        <end position="27"/>
    </location>
</feature>
<dbReference type="PANTHER" id="PTHR28094:SF1">
    <property type="entry name" value="MEIOTICALLY UP-REGULATED GENE 113 PROTEIN"/>
    <property type="match status" value="1"/>
</dbReference>
<sequence length="524" mass="59160">MSLKNNEKTEPTSNLDDSTKPVRSNSKCVPYLSPPNSPFKEKEGSGDKAHTVENLGSHFLSPPSSPPRQSSELTVHEEQVKEDKIDVTTLRTLLDLTNGRCGASAKTGRPCRNWSPAAKKAAVASQLESMITLTQSSVDLKAHLDKLASLVHCKYHDGGLPKDDRIKAWTKAFPIGEVSITDPILLVEQQIIQFLALNSTQCLRVEDGTESRCEEGIGGLRVHHCALTINEIVTSSAYLNDAHLDVLLQVLERSMRCSQHTKEKNLQKVASWKSSITGFLINLPEKSASKENEGSSEHSNTQSTTEKPLTNMGDDPIIRRLTMSIPDFDQDLSAFWPTTYCTSPFEILKRSDRLTDYKSSYPLIKGVINKPLQTVDLRHGYIYMYEVEGNLGFVKIGYTTQSVNKRLEKWDFDCNRAPKALYPIPSGTAEAVPHAHRVEELCHAELHYRRIRIYCPGCLKQHLEWFEISSTEAITIIQKWTTWMKTNPYKPTSLRYRQKWTIKMEETARTERMDNFMDEISAAS</sequence>
<feature type="domain" description="Bacteriophage T5 Orf172 DNA-binding" evidence="2">
    <location>
        <begin position="388"/>
        <end position="480"/>
    </location>
</feature>
<comment type="caution">
    <text evidence="3">The sequence shown here is derived from an EMBL/GenBank/DDBJ whole genome shotgun (WGS) entry which is preliminary data.</text>
</comment>
<dbReference type="PANTHER" id="PTHR28094">
    <property type="entry name" value="MEIOTICALLY UP-REGULATED GENE 113 PROTEIN"/>
    <property type="match status" value="1"/>
</dbReference>
<feature type="compositionally biased region" description="Basic and acidic residues" evidence="1">
    <location>
        <begin position="39"/>
        <end position="51"/>
    </location>
</feature>
<dbReference type="AlphaFoldDB" id="A0AAN5Z434"/>
<evidence type="ECO:0000313" key="4">
    <source>
        <dbReference type="Proteomes" id="UP000537989"/>
    </source>
</evidence>
<organism evidence="3 4">
    <name type="scientific">Fusarium austroamericanum</name>
    <dbReference type="NCBI Taxonomy" id="282268"/>
    <lineage>
        <taxon>Eukaryota</taxon>
        <taxon>Fungi</taxon>
        <taxon>Dikarya</taxon>
        <taxon>Ascomycota</taxon>
        <taxon>Pezizomycotina</taxon>
        <taxon>Sordariomycetes</taxon>
        <taxon>Hypocreomycetidae</taxon>
        <taxon>Hypocreales</taxon>
        <taxon>Nectriaceae</taxon>
        <taxon>Fusarium</taxon>
    </lineage>
</organism>
<dbReference type="InterPro" id="IPR053006">
    <property type="entry name" value="Meiosis_regulatory"/>
</dbReference>
<evidence type="ECO:0000259" key="2">
    <source>
        <dbReference type="SMART" id="SM00974"/>
    </source>
</evidence>
<dbReference type="SMART" id="SM00974">
    <property type="entry name" value="T5orf172"/>
    <property type="match status" value="1"/>
</dbReference>
<feature type="region of interest" description="Disordered" evidence="1">
    <location>
        <begin position="1"/>
        <end position="77"/>
    </location>
</feature>
<dbReference type="Pfam" id="PF10544">
    <property type="entry name" value="T5orf172"/>
    <property type="match status" value="1"/>
</dbReference>
<name>A0AAN5Z434_FUSAU</name>
<evidence type="ECO:0000256" key="1">
    <source>
        <dbReference type="SAM" id="MobiDB-lite"/>
    </source>
</evidence>
<protein>
    <recommendedName>
        <fullName evidence="2">Bacteriophage T5 Orf172 DNA-binding domain-containing protein</fullName>
    </recommendedName>
</protein>
<feature type="compositionally biased region" description="Basic and acidic residues" evidence="1">
    <location>
        <begin position="1"/>
        <end position="10"/>
    </location>
</feature>
<dbReference type="EMBL" id="JAAMOD010000280">
    <property type="protein sequence ID" value="KAF5232507.1"/>
    <property type="molecule type" value="Genomic_DNA"/>
</dbReference>
<gene>
    <name evidence="3" type="ORF">FAUST_8695</name>
</gene>
<feature type="compositionally biased region" description="Polar residues" evidence="1">
    <location>
        <begin position="297"/>
        <end position="308"/>
    </location>
</feature>
<keyword evidence="4" id="KW-1185">Reference proteome</keyword>
<feature type="region of interest" description="Disordered" evidence="1">
    <location>
        <begin position="287"/>
        <end position="313"/>
    </location>
</feature>
<reference evidence="3 4" key="1">
    <citation type="submission" date="2020-02" db="EMBL/GenBank/DDBJ databases">
        <title>Identification and distribution of gene clusters putatively required for synthesis of sphingolipid metabolism inhibitors in phylogenetically diverse species of the filamentous fungus Fusarium.</title>
        <authorList>
            <person name="Kim H.-S."/>
            <person name="Busman M."/>
            <person name="Brown D.W."/>
            <person name="Divon H."/>
            <person name="Uhlig S."/>
            <person name="Proctor R.H."/>
        </authorList>
    </citation>
    <scope>NUCLEOTIDE SEQUENCE [LARGE SCALE GENOMIC DNA]</scope>
    <source>
        <strain evidence="3 4">NRRL 2903</strain>
    </source>
</reference>
<accession>A0AAN5Z434</accession>
<dbReference type="Proteomes" id="UP000537989">
    <property type="component" value="Unassembled WGS sequence"/>
</dbReference>
<dbReference type="InterPro" id="IPR018306">
    <property type="entry name" value="Phage_T5_Orf172_DNA-bd"/>
</dbReference>